<sequence length="115" mass="13143">MDVSASISTLQNQHEMTGLLLSEQSINTIFTTPETLLYILIVWLLFFRYLCWNLTSDGGRHWLDEIGEEGHRTFAYLVQDAAKYFMAVLGSHAIGGIRYSSVFLVIMLPLEVLWN</sequence>
<dbReference type="Proteomes" id="UP000235672">
    <property type="component" value="Unassembled WGS sequence"/>
</dbReference>
<name>A0A2J6QN88_9HELO</name>
<protein>
    <submittedName>
        <fullName evidence="2">Uncharacterized protein</fullName>
    </submittedName>
</protein>
<dbReference type="EMBL" id="KZ613465">
    <property type="protein sequence ID" value="PMD27714.1"/>
    <property type="molecule type" value="Genomic_DNA"/>
</dbReference>
<dbReference type="AlphaFoldDB" id="A0A2J6QN88"/>
<accession>A0A2J6QN88</accession>
<reference evidence="2 3" key="1">
    <citation type="submission" date="2016-05" db="EMBL/GenBank/DDBJ databases">
        <title>A degradative enzymes factory behind the ericoid mycorrhizal symbiosis.</title>
        <authorList>
            <consortium name="DOE Joint Genome Institute"/>
            <person name="Martino E."/>
            <person name="Morin E."/>
            <person name="Grelet G."/>
            <person name="Kuo A."/>
            <person name="Kohler A."/>
            <person name="Daghino S."/>
            <person name="Barry K."/>
            <person name="Choi C."/>
            <person name="Cichocki N."/>
            <person name="Clum A."/>
            <person name="Copeland A."/>
            <person name="Hainaut M."/>
            <person name="Haridas S."/>
            <person name="Labutti K."/>
            <person name="Lindquist E."/>
            <person name="Lipzen A."/>
            <person name="Khouja H.-R."/>
            <person name="Murat C."/>
            <person name="Ohm R."/>
            <person name="Olson A."/>
            <person name="Spatafora J."/>
            <person name="Veneault-Fourrey C."/>
            <person name="Henrissat B."/>
            <person name="Grigoriev I."/>
            <person name="Martin F."/>
            <person name="Perotto S."/>
        </authorList>
    </citation>
    <scope>NUCLEOTIDE SEQUENCE [LARGE SCALE GENOMIC DNA]</scope>
    <source>
        <strain evidence="2 3">UAMH 7357</strain>
    </source>
</reference>
<keyword evidence="3" id="KW-1185">Reference proteome</keyword>
<keyword evidence="1" id="KW-0812">Transmembrane</keyword>
<keyword evidence="1" id="KW-1133">Transmembrane helix</keyword>
<feature type="transmembrane region" description="Helical" evidence="1">
    <location>
        <begin position="35"/>
        <end position="52"/>
    </location>
</feature>
<keyword evidence="1" id="KW-0472">Membrane</keyword>
<organism evidence="2 3">
    <name type="scientific">Hyaloscypha hepaticicola</name>
    <dbReference type="NCBI Taxonomy" id="2082293"/>
    <lineage>
        <taxon>Eukaryota</taxon>
        <taxon>Fungi</taxon>
        <taxon>Dikarya</taxon>
        <taxon>Ascomycota</taxon>
        <taxon>Pezizomycotina</taxon>
        <taxon>Leotiomycetes</taxon>
        <taxon>Helotiales</taxon>
        <taxon>Hyaloscyphaceae</taxon>
        <taxon>Hyaloscypha</taxon>
    </lineage>
</organism>
<gene>
    <name evidence="2" type="ORF">NA56DRAFT_696730</name>
</gene>
<evidence type="ECO:0000256" key="1">
    <source>
        <dbReference type="SAM" id="Phobius"/>
    </source>
</evidence>
<proteinExistence type="predicted"/>
<feature type="transmembrane region" description="Helical" evidence="1">
    <location>
        <begin position="84"/>
        <end position="110"/>
    </location>
</feature>
<evidence type="ECO:0000313" key="2">
    <source>
        <dbReference type="EMBL" id="PMD27714.1"/>
    </source>
</evidence>
<evidence type="ECO:0000313" key="3">
    <source>
        <dbReference type="Proteomes" id="UP000235672"/>
    </source>
</evidence>